<reference evidence="3 5" key="2">
    <citation type="submission" date="2016-10" db="EMBL/GenBank/DDBJ databases">
        <authorList>
            <person name="Varghese N."/>
            <person name="Submissions S."/>
        </authorList>
    </citation>
    <scope>NUCLEOTIDE SEQUENCE [LARGE SCALE GENOMIC DNA]</scope>
    <source>
        <strain evidence="3 5">BS3111</strain>
    </source>
</reference>
<dbReference type="EMBL" id="JYLK01000039">
    <property type="protein sequence ID" value="KRP51148.1"/>
    <property type="molecule type" value="Genomic_DNA"/>
</dbReference>
<evidence type="ECO:0000313" key="3">
    <source>
        <dbReference type="EMBL" id="SDS85442.1"/>
    </source>
</evidence>
<evidence type="ECO:0000313" key="5">
    <source>
        <dbReference type="Proteomes" id="UP000183126"/>
    </source>
</evidence>
<proteinExistence type="predicted"/>
<dbReference type="AlphaFoldDB" id="A0A0R2YVQ9"/>
<dbReference type="PATRIC" id="fig|200450.4.peg.3454"/>
<dbReference type="InterPro" id="IPR029080">
    <property type="entry name" value="Imm40"/>
</dbReference>
<evidence type="ECO:0000259" key="1">
    <source>
        <dbReference type="Pfam" id="PF15569"/>
    </source>
</evidence>
<name>A0A0R2YVQ9_9PSED</name>
<sequence>MNIIWSEQIDPILSKGIPLDNLGVRNWALGREDALNAICELEAFGIAILGGDVYKLVGEKAEQTYDSWYCDQGPDESDYIFSKRSSDKAKSYIFSYLMPKGLFAIVPKI</sequence>
<gene>
    <name evidence="3" type="ORF">SAMN04490205_3865</name>
    <name evidence="2" type="ORF">TU79_24885</name>
</gene>
<dbReference type="EMBL" id="LT629760">
    <property type="protein sequence ID" value="SDS85442.1"/>
    <property type="molecule type" value="Genomic_DNA"/>
</dbReference>
<dbReference type="Proteomes" id="UP000052019">
    <property type="component" value="Unassembled WGS sequence"/>
</dbReference>
<organism evidence="2 4">
    <name type="scientific">Pseudomonas trivialis</name>
    <dbReference type="NCBI Taxonomy" id="200450"/>
    <lineage>
        <taxon>Bacteria</taxon>
        <taxon>Pseudomonadati</taxon>
        <taxon>Pseudomonadota</taxon>
        <taxon>Gammaproteobacteria</taxon>
        <taxon>Pseudomonadales</taxon>
        <taxon>Pseudomonadaceae</taxon>
        <taxon>Pseudomonas</taxon>
    </lineage>
</organism>
<keyword evidence="5" id="KW-1185">Reference proteome</keyword>
<accession>A0A0R2YVQ9</accession>
<evidence type="ECO:0000313" key="4">
    <source>
        <dbReference type="Proteomes" id="UP000052019"/>
    </source>
</evidence>
<feature type="domain" description="Immunity protein 40" evidence="1">
    <location>
        <begin position="19"/>
        <end position="99"/>
    </location>
</feature>
<dbReference type="Proteomes" id="UP000183126">
    <property type="component" value="Chromosome I"/>
</dbReference>
<protein>
    <submittedName>
        <fullName evidence="3">Immunity protein 40</fullName>
    </submittedName>
</protein>
<reference evidence="2 4" key="1">
    <citation type="submission" date="2015-02" db="EMBL/GenBank/DDBJ databases">
        <title>Two Pseudomonas sp. nov. isolated from raw milk.</title>
        <authorList>
            <person name="Wenning M."/>
            <person name="von Neubeck M."/>
            <person name="Huptas C."/>
            <person name="Scherer S."/>
        </authorList>
    </citation>
    <scope>NUCLEOTIDE SEQUENCE [LARGE SCALE GENOMIC DNA]</scope>
    <source>
        <strain evidence="2 4">DSM 14937</strain>
    </source>
</reference>
<dbReference type="OrthoDB" id="6954456at2"/>
<dbReference type="Pfam" id="PF15569">
    <property type="entry name" value="Imm40"/>
    <property type="match status" value="1"/>
</dbReference>
<evidence type="ECO:0000313" key="2">
    <source>
        <dbReference type="EMBL" id="KRP51148.1"/>
    </source>
</evidence>
<dbReference type="RefSeq" id="WP_057010428.1">
    <property type="nucleotide sequence ID" value="NZ_JYLK01000039.1"/>
</dbReference>